<protein>
    <submittedName>
        <fullName evidence="1">Uncharacterized protein</fullName>
    </submittedName>
</protein>
<name>A0A0S4TQJ8_RALSL</name>
<accession>A0A0S4TQJ8</accession>
<proteinExistence type="predicted"/>
<evidence type="ECO:0000313" key="1">
    <source>
        <dbReference type="EMBL" id="CUV12330.1"/>
    </source>
</evidence>
<dbReference type="EMBL" id="LN899819">
    <property type="protein sequence ID" value="CUV12330.1"/>
    <property type="molecule type" value="Genomic_DNA"/>
</dbReference>
<reference evidence="1" key="1">
    <citation type="submission" date="2015-10" db="EMBL/GenBank/DDBJ databases">
        <authorList>
            <person name="Gilbert D.G."/>
        </authorList>
    </citation>
    <scope>NUCLEOTIDE SEQUENCE</scope>
    <source>
        <strain evidence="1">Phyl III-seqv23</strain>
    </source>
</reference>
<dbReference type="AlphaFoldDB" id="A0A0S4TQJ8"/>
<organism evidence="1">
    <name type="scientific">Ralstonia solanacearum</name>
    <name type="common">Pseudomonas solanacearum</name>
    <dbReference type="NCBI Taxonomy" id="305"/>
    <lineage>
        <taxon>Bacteria</taxon>
        <taxon>Pseudomonadati</taxon>
        <taxon>Pseudomonadota</taxon>
        <taxon>Betaproteobacteria</taxon>
        <taxon>Burkholderiales</taxon>
        <taxon>Burkholderiaceae</taxon>
        <taxon>Ralstonia</taxon>
        <taxon>Ralstonia solanacearum species complex</taxon>
    </lineage>
</organism>
<sequence>MKLIVEIRVYATFAVSAHAGEPQPYKSLRITQNPPGATNRPTLHLLAEKPDLTNLDVMFVPLINFTPTVDRTK</sequence>
<gene>
    <name evidence="1" type="ORF">RUN39_v1_340002</name>
</gene>